<dbReference type="SUPFAM" id="SSF69255">
    <property type="entry name" value="gp5 N-terminal domain-like"/>
    <property type="match status" value="1"/>
</dbReference>
<sequence length="267" mass="28687">MKQFFGKYRGKVTVNKDPLNLARIQVTVPAIFGEGRQSWAMPCTPYAGKDVGFFTIPPVDANVWVEFEGGDPDYPIWSGCFWGENELPQNAKVEDPVKVQVFKTDGITITFSNLGSNKGLTVEVNKPVVEKPLKMVFNAQGIEINNNNKTIAKLMAETIELKNGESSTVTIASDSIQLKESSIEIKLTANSIEMNSNPATLKLSTSSGIEIANPPATAKISSSGVELSSTPGNIKVAPSGIELNYPIGNIKLSPLGVNVNNGALEVM</sequence>
<keyword evidence="3" id="KW-1185">Reference proteome</keyword>
<dbReference type="RefSeq" id="WP_413264456.1">
    <property type="nucleotide sequence ID" value="NZ_JBHFNR010000131.1"/>
</dbReference>
<dbReference type="Gene3D" id="2.40.50.230">
    <property type="entry name" value="Gp5 N-terminal domain"/>
    <property type="match status" value="1"/>
</dbReference>
<dbReference type="InterPro" id="IPR037026">
    <property type="entry name" value="Vgr_OB-fold_dom_sf"/>
</dbReference>
<reference evidence="2 3" key="1">
    <citation type="submission" date="2024-09" db="EMBL/GenBank/DDBJ databases">
        <title>Floridaenema gen nov. (Aerosakkonemataceae, Aerosakkonematales ord. nov., Cyanobacteria) from benthic tropical and subtropical fresh waters, with the description of four new species.</title>
        <authorList>
            <person name="Moretto J.A."/>
            <person name="Berthold D.E."/>
            <person name="Lefler F.W."/>
            <person name="Huang I.-S."/>
            <person name="Laughinghouse H. IV."/>
        </authorList>
    </citation>
    <scope>NUCLEOTIDE SEQUENCE [LARGE SCALE GENOMIC DNA]</scope>
    <source>
        <strain evidence="2 3">BLCC-F50</strain>
    </source>
</reference>
<dbReference type="Pfam" id="PF04717">
    <property type="entry name" value="Phage_base_V"/>
    <property type="match status" value="1"/>
</dbReference>
<evidence type="ECO:0000259" key="1">
    <source>
        <dbReference type="Pfam" id="PF04717"/>
    </source>
</evidence>
<comment type="caution">
    <text evidence="2">The sequence shown here is derived from an EMBL/GenBank/DDBJ whole genome shotgun (WGS) entry which is preliminary data.</text>
</comment>
<feature type="domain" description="Gp5/Type VI secretion system Vgr protein OB-fold" evidence="1">
    <location>
        <begin position="8"/>
        <end position="82"/>
    </location>
</feature>
<dbReference type="Proteomes" id="UP001576784">
    <property type="component" value="Unassembled WGS sequence"/>
</dbReference>
<organism evidence="2 3">
    <name type="scientific">Floridaenema flaviceps BLCC-F50</name>
    <dbReference type="NCBI Taxonomy" id="3153642"/>
    <lineage>
        <taxon>Bacteria</taxon>
        <taxon>Bacillati</taxon>
        <taxon>Cyanobacteriota</taxon>
        <taxon>Cyanophyceae</taxon>
        <taxon>Oscillatoriophycideae</taxon>
        <taxon>Aerosakkonematales</taxon>
        <taxon>Aerosakkonemataceae</taxon>
        <taxon>Floridanema</taxon>
        <taxon>Floridanema flaviceps</taxon>
    </lineage>
</organism>
<name>A0ABV4XUP2_9CYAN</name>
<protein>
    <submittedName>
        <fullName evidence="2">Phage baseplate assembly protein V</fullName>
    </submittedName>
</protein>
<evidence type="ECO:0000313" key="3">
    <source>
        <dbReference type="Proteomes" id="UP001576784"/>
    </source>
</evidence>
<dbReference type="EMBL" id="JBHFNR010000131">
    <property type="protein sequence ID" value="MFB2894812.1"/>
    <property type="molecule type" value="Genomic_DNA"/>
</dbReference>
<accession>A0ABV4XUP2</accession>
<dbReference type="InterPro" id="IPR006531">
    <property type="entry name" value="Gp5/Vgr_OB"/>
</dbReference>
<proteinExistence type="predicted"/>
<evidence type="ECO:0000313" key="2">
    <source>
        <dbReference type="EMBL" id="MFB2894812.1"/>
    </source>
</evidence>
<gene>
    <name evidence="2" type="ORF">ACE1CI_18025</name>
</gene>